<evidence type="ECO:0000313" key="1">
    <source>
        <dbReference type="EMBL" id="CAE0129517.1"/>
    </source>
</evidence>
<dbReference type="Gene3D" id="3.40.50.150">
    <property type="entry name" value="Vaccinia Virus protein VP39"/>
    <property type="match status" value="1"/>
</dbReference>
<dbReference type="Pfam" id="PF10294">
    <property type="entry name" value="Methyltransf_16"/>
    <property type="match status" value="1"/>
</dbReference>
<gene>
    <name evidence="1" type="ORF">HERI1096_LOCUS27646</name>
</gene>
<dbReference type="CDD" id="cd02440">
    <property type="entry name" value="AdoMet_MTases"/>
    <property type="match status" value="1"/>
</dbReference>
<name>A0A7S3BA56_9EUKA</name>
<protein>
    <recommendedName>
        <fullName evidence="2">Calmodulin-lysine N-methyltransferase</fullName>
    </recommendedName>
</protein>
<reference evidence="1" key="1">
    <citation type="submission" date="2021-01" db="EMBL/GenBank/DDBJ databases">
        <authorList>
            <person name="Corre E."/>
            <person name="Pelletier E."/>
            <person name="Niang G."/>
            <person name="Scheremetjew M."/>
            <person name="Finn R."/>
            <person name="Kale V."/>
            <person name="Holt S."/>
            <person name="Cochrane G."/>
            <person name="Meng A."/>
            <person name="Brown T."/>
            <person name="Cohen L."/>
        </authorList>
    </citation>
    <scope>NUCLEOTIDE SEQUENCE</scope>
    <source>
        <strain evidence="1">CCMP281</strain>
    </source>
</reference>
<organism evidence="1">
    <name type="scientific">Haptolina ericina</name>
    <dbReference type="NCBI Taxonomy" id="156174"/>
    <lineage>
        <taxon>Eukaryota</taxon>
        <taxon>Haptista</taxon>
        <taxon>Haptophyta</taxon>
        <taxon>Prymnesiophyceae</taxon>
        <taxon>Prymnesiales</taxon>
        <taxon>Prymnesiaceae</taxon>
        <taxon>Haptolina</taxon>
    </lineage>
</organism>
<dbReference type="SUPFAM" id="SSF53335">
    <property type="entry name" value="S-adenosyl-L-methionine-dependent methyltransferases"/>
    <property type="match status" value="1"/>
</dbReference>
<dbReference type="PANTHER" id="PTHR14614">
    <property type="entry name" value="HEPATOCELLULAR CARCINOMA-ASSOCIATED ANTIGEN"/>
    <property type="match status" value="1"/>
</dbReference>
<evidence type="ECO:0008006" key="2">
    <source>
        <dbReference type="Google" id="ProtNLM"/>
    </source>
</evidence>
<dbReference type="EMBL" id="HBHX01050062">
    <property type="protein sequence ID" value="CAE0129517.1"/>
    <property type="molecule type" value="Transcribed_RNA"/>
</dbReference>
<dbReference type="InterPro" id="IPR029063">
    <property type="entry name" value="SAM-dependent_MTases_sf"/>
</dbReference>
<accession>A0A7S3BA56</accession>
<dbReference type="InterPro" id="IPR019410">
    <property type="entry name" value="Methyltransf_16"/>
</dbReference>
<dbReference type="AlphaFoldDB" id="A0A7S3BA56"/>
<proteinExistence type="predicted"/>
<sequence>MGELGTVVELGSGTGLCGMACAALGAKRVLLTDLAEALPLLQRNASASQWTSQLEVHTLKWGETLPSGCEPFGLVVACDCLYRPEDYPAFAATVAALGAPALIAWRQRQRSEDAILGMLAAHGFAVSEERSRVVDDSQVRLVRAVPLGYSRRKR</sequence>